<dbReference type="AlphaFoldDB" id="A0A1G1ZQS5"/>
<proteinExistence type="predicted"/>
<comment type="caution">
    <text evidence="1">The sequence shown here is derived from an EMBL/GenBank/DDBJ whole genome shotgun (WGS) entry which is preliminary data.</text>
</comment>
<sequence>MPSAPLPLEYSQGCTINLAFYTKCLHFLANQVRLFWKACSPKFCAFPEIQNSAAGNRDRLRIRLLSKFILSFFEKCKSPFANSFAKGLCCRRTKNPIRQLVDKNPKIQGLL</sequence>
<organism evidence="1 2">
    <name type="scientific">Candidatus Harrisonbacteria bacterium RIFCSPLOWO2_02_FULL_41_13b</name>
    <dbReference type="NCBI Taxonomy" id="1798409"/>
    <lineage>
        <taxon>Bacteria</taxon>
        <taxon>Candidatus Harrisoniibacteriota</taxon>
    </lineage>
</organism>
<dbReference type="Proteomes" id="UP000177690">
    <property type="component" value="Unassembled WGS sequence"/>
</dbReference>
<gene>
    <name evidence="1" type="ORF">A3I24_00690</name>
</gene>
<evidence type="ECO:0000313" key="2">
    <source>
        <dbReference type="Proteomes" id="UP000177690"/>
    </source>
</evidence>
<reference evidence="1 2" key="1">
    <citation type="journal article" date="2016" name="Nat. Commun.">
        <title>Thousands of microbial genomes shed light on interconnected biogeochemical processes in an aquifer system.</title>
        <authorList>
            <person name="Anantharaman K."/>
            <person name="Brown C.T."/>
            <person name="Hug L.A."/>
            <person name="Sharon I."/>
            <person name="Castelle C.J."/>
            <person name="Probst A.J."/>
            <person name="Thomas B.C."/>
            <person name="Singh A."/>
            <person name="Wilkins M.J."/>
            <person name="Karaoz U."/>
            <person name="Brodie E.L."/>
            <person name="Williams K.H."/>
            <person name="Hubbard S.S."/>
            <person name="Banfield J.F."/>
        </authorList>
    </citation>
    <scope>NUCLEOTIDE SEQUENCE [LARGE SCALE GENOMIC DNA]</scope>
</reference>
<protein>
    <submittedName>
        <fullName evidence="1">Uncharacterized protein</fullName>
    </submittedName>
</protein>
<evidence type="ECO:0000313" key="1">
    <source>
        <dbReference type="EMBL" id="OGY67038.1"/>
    </source>
</evidence>
<accession>A0A1G1ZQS5</accession>
<dbReference type="EMBL" id="MHJL01000031">
    <property type="protein sequence ID" value="OGY67038.1"/>
    <property type="molecule type" value="Genomic_DNA"/>
</dbReference>
<name>A0A1G1ZQS5_9BACT</name>